<dbReference type="STRING" id="3847.K7L5S9"/>
<dbReference type="Proteomes" id="UP000008827">
    <property type="component" value="Chromosome 8"/>
</dbReference>
<feature type="region of interest" description="Disordered" evidence="2">
    <location>
        <begin position="1"/>
        <end position="57"/>
    </location>
</feature>
<evidence type="ECO:0000259" key="3">
    <source>
        <dbReference type="Pfam" id="PF05699"/>
    </source>
</evidence>
<dbReference type="InterPro" id="IPR008906">
    <property type="entry name" value="HATC_C_dom"/>
</dbReference>
<gene>
    <name evidence="5" type="ORF">GLYMA_08G097600</name>
</gene>
<dbReference type="Pfam" id="PF05699">
    <property type="entry name" value="Dimer_Tnp_hAT"/>
    <property type="match status" value="1"/>
</dbReference>
<dbReference type="Gramene" id="KRH42563">
    <property type="protein sequence ID" value="KRH42563"/>
    <property type="gene ID" value="GLYMA_08G097600"/>
</dbReference>
<protein>
    <recommendedName>
        <fullName evidence="8">HAT C-terminal dimerisation domain-containing protein</fullName>
    </recommendedName>
</protein>
<feature type="domain" description="HAT C-terminal dimerisation" evidence="3">
    <location>
        <begin position="605"/>
        <end position="687"/>
    </location>
</feature>
<dbReference type="AlphaFoldDB" id="K7L5S9"/>
<sequence>MTSFQKSANMADSSGSMGASCPTAPIRGQRTPPESESPADSNTQSSSEGSQEVRSKIKRSHELVDQFNQEKFNSAITRMIIVDMLPFEFVENPGFREFSALLAAPVESFGEFFSALLTIPTESPVVASLQELGNNLTYDELVEFHQEFCTQALAKMIIIDELPFKFVENKGFGEFVTAFQPQFKIPSQITIVEDCMNLHRVAKAKLKFNLSQNKQMMSLTTDTWTSIHNKNYLCVTAHCIDERWELIKMILSFVLIPDHKGDTIGKALEKCLKEWEITKICTITVHNADTENLASSYLIQNMCGWNGTTLLNGEHVHLRCCTHILNSIVSDGLQEMDCCIARIRAACKYVRSFSSRYACFKRCANLANINCDQMIVLDEPTKWNSTYLMLVVAEKFEKAFNLLEFEDDSYVKSLDNEGGPPSADDWNRARVFIKVLKVFYEATLSFSGYLNVSSNSFLRMWVKIQNALRSWMENDDFGLQQMATTMKLKFDKYWDIDGNINNLLFVAIFLDPRFKFKYLEFCFGRMYGPEKCKDMLKKLEDFIKELFTQYSSSHPIIPDICESSGLSFDVTSQTIVSNDDGGNMDMDEEYGITVKKMLDELEKNELERYMKDHVEVNYDGFDILRWWKGKSTKYYVLAHMARDILAIPVSSVSFEDAFSTGDHVLDRYHSCLDPTTVEALICSKSWLSHNLRKNWDSHQTFDVVQAERDMLEDSDLEEYDATTLEALVCLNSWLSDDIGKNGDSH</sequence>
<dbReference type="PaxDb" id="3847-GLYMA08G10320.2"/>
<dbReference type="eggNOG" id="KOG1121">
    <property type="taxonomic scope" value="Eukaryota"/>
</dbReference>
<keyword evidence="7" id="KW-1185">Reference proteome</keyword>
<reference evidence="5" key="3">
    <citation type="submission" date="2018-07" db="EMBL/GenBank/DDBJ databases">
        <title>WGS assembly of Glycine max.</title>
        <authorList>
            <person name="Schmutz J."/>
            <person name="Cannon S."/>
            <person name="Schlueter J."/>
            <person name="Ma J."/>
            <person name="Mitros T."/>
            <person name="Nelson W."/>
            <person name="Hyten D."/>
            <person name="Song Q."/>
            <person name="Thelen J."/>
            <person name="Cheng J."/>
            <person name="Xu D."/>
            <person name="Hellsten U."/>
            <person name="May G."/>
            <person name="Yu Y."/>
            <person name="Sakurai T."/>
            <person name="Umezawa T."/>
            <person name="Bhattacharyya M."/>
            <person name="Sandhu D."/>
            <person name="Valliyodan B."/>
            <person name="Lindquist E."/>
            <person name="Peto M."/>
            <person name="Grant D."/>
            <person name="Shu S."/>
            <person name="Goodstein D."/>
            <person name="Barry K."/>
            <person name="Futrell-Griggs M."/>
            <person name="Abernathy B."/>
            <person name="Du J."/>
            <person name="Tian Z."/>
            <person name="Zhu L."/>
            <person name="Gill N."/>
            <person name="Joshi T."/>
            <person name="Libault M."/>
            <person name="Sethuraman A."/>
            <person name="Zhang X."/>
            <person name="Shinozaki K."/>
            <person name="Nguyen H."/>
            <person name="Wing R."/>
            <person name="Cregan P."/>
            <person name="Specht J."/>
            <person name="Grimwood J."/>
            <person name="Rokhsar D."/>
            <person name="Stacey G."/>
            <person name="Shoemaker R."/>
            <person name="Jackson S."/>
        </authorList>
    </citation>
    <scope>NUCLEOTIDE SEQUENCE</scope>
    <source>
        <tissue evidence="5">Callus</tissue>
    </source>
</reference>
<dbReference type="InParanoid" id="K7L5S9"/>
<dbReference type="InterPro" id="IPR025525">
    <property type="entry name" value="hAT-like_transposase_RNase-H"/>
</dbReference>
<proteinExistence type="predicted"/>
<dbReference type="Pfam" id="PF14372">
    <property type="entry name" value="hAT-like_RNase-H"/>
    <property type="match status" value="1"/>
</dbReference>
<dbReference type="InterPro" id="IPR012337">
    <property type="entry name" value="RNaseH-like_sf"/>
</dbReference>
<dbReference type="EnsemblPlants" id="KRH42563">
    <property type="protein sequence ID" value="KRH42563"/>
    <property type="gene ID" value="GLYMA_08G097600"/>
</dbReference>
<dbReference type="SMR" id="K7L5S9"/>
<evidence type="ECO:0000313" key="7">
    <source>
        <dbReference type="Proteomes" id="UP000008827"/>
    </source>
</evidence>
<dbReference type="GO" id="GO:0003677">
    <property type="term" value="F:DNA binding"/>
    <property type="evidence" value="ECO:0007669"/>
    <property type="project" value="UniProtKB-KW"/>
</dbReference>
<reference evidence="5 6" key="1">
    <citation type="journal article" date="2010" name="Nature">
        <title>Genome sequence of the palaeopolyploid soybean.</title>
        <authorList>
            <person name="Schmutz J."/>
            <person name="Cannon S.B."/>
            <person name="Schlueter J."/>
            <person name="Ma J."/>
            <person name="Mitros T."/>
            <person name="Nelson W."/>
            <person name="Hyten D.L."/>
            <person name="Song Q."/>
            <person name="Thelen J.J."/>
            <person name="Cheng J."/>
            <person name="Xu D."/>
            <person name="Hellsten U."/>
            <person name="May G.D."/>
            <person name="Yu Y."/>
            <person name="Sakurai T."/>
            <person name="Umezawa T."/>
            <person name="Bhattacharyya M.K."/>
            <person name="Sandhu D."/>
            <person name="Valliyodan B."/>
            <person name="Lindquist E."/>
            <person name="Peto M."/>
            <person name="Grant D."/>
            <person name="Shu S."/>
            <person name="Goodstein D."/>
            <person name="Barry K."/>
            <person name="Futrell-Griggs M."/>
            <person name="Abernathy B."/>
            <person name="Du J."/>
            <person name="Tian Z."/>
            <person name="Zhu L."/>
            <person name="Gill N."/>
            <person name="Joshi T."/>
            <person name="Libault M."/>
            <person name="Sethuraman A."/>
            <person name="Zhang X.-C."/>
            <person name="Shinozaki K."/>
            <person name="Nguyen H.T."/>
            <person name="Wing R.A."/>
            <person name="Cregan P."/>
            <person name="Specht J."/>
            <person name="Grimwood J."/>
            <person name="Rokhsar D."/>
            <person name="Stacey G."/>
            <person name="Shoemaker R.C."/>
            <person name="Jackson S.A."/>
        </authorList>
    </citation>
    <scope>NUCLEOTIDE SEQUENCE [LARGE SCALE GENOMIC DNA]</scope>
    <source>
        <strain evidence="6">cv. Williams 82</strain>
        <tissue evidence="5">Callus</tissue>
    </source>
</reference>
<dbReference type="GO" id="GO:0046983">
    <property type="term" value="F:protein dimerization activity"/>
    <property type="evidence" value="ECO:0007669"/>
    <property type="project" value="InterPro"/>
</dbReference>
<evidence type="ECO:0000313" key="5">
    <source>
        <dbReference type="EMBL" id="KRH42563.1"/>
    </source>
</evidence>
<feature type="compositionally biased region" description="Polar residues" evidence="2">
    <location>
        <begin position="1"/>
        <end position="17"/>
    </location>
</feature>
<dbReference type="InterPro" id="IPR052035">
    <property type="entry name" value="ZnF_BED_domain_contain"/>
</dbReference>
<dbReference type="ExpressionAtlas" id="K7L5S9">
    <property type="expression patterns" value="baseline and differential"/>
</dbReference>
<dbReference type="PANTHER" id="PTHR46481:SF2">
    <property type="entry name" value="BED-TYPE DOMAIN-CONTAINING PROTEIN"/>
    <property type="match status" value="1"/>
</dbReference>
<evidence type="ECO:0008006" key="8">
    <source>
        <dbReference type="Google" id="ProtNLM"/>
    </source>
</evidence>
<evidence type="ECO:0000313" key="6">
    <source>
        <dbReference type="EnsemblPlants" id="KRH42563"/>
    </source>
</evidence>
<organism evidence="6">
    <name type="scientific">Glycine max</name>
    <name type="common">Soybean</name>
    <name type="synonym">Glycine hispida</name>
    <dbReference type="NCBI Taxonomy" id="3847"/>
    <lineage>
        <taxon>Eukaryota</taxon>
        <taxon>Viridiplantae</taxon>
        <taxon>Streptophyta</taxon>
        <taxon>Embryophyta</taxon>
        <taxon>Tracheophyta</taxon>
        <taxon>Spermatophyta</taxon>
        <taxon>Magnoliopsida</taxon>
        <taxon>eudicotyledons</taxon>
        <taxon>Gunneridae</taxon>
        <taxon>Pentapetalae</taxon>
        <taxon>rosids</taxon>
        <taxon>fabids</taxon>
        <taxon>Fabales</taxon>
        <taxon>Fabaceae</taxon>
        <taxon>Papilionoideae</taxon>
        <taxon>50 kb inversion clade</taxon>
        <taxon>NPAAA clade</taxon>
        <taxon>indigoferoid/millettioid clade</taxon>
        <taxon>Phaseoleae</taxon>
        <taxon>Glycine</taxon>
        <taxon>Glycine subgen. Soja</taxon>
    </lineage>
</organism>
<dbReference type="SUPFAM" id="SSF53098">
    <property type="entry name" value="Ribonuclease H-like"/>
    <property type="match status" value="1"/>
</dbReference>
<dbReference type="PANTHER" id="PTHR46481">
    <property type="entry name" value="ZINC FINGER BED DOMAIN-CONTAINING PROTEIN 4"/>
    <property type="match status" value="1"/>
</dbReference>
<accession>K7L5S9</accession>
<feature type="compositionally biased region" description="Polar residues" evidence="2">
    <location>
        <begin position="32"/>
        <end position="50"/>
    </location>
</feature>
<evidence type="ECO:0000256" key="2">
    <source>
        <dbReference type="SAM" id="MobiDB-lite"/>
    </source>
</evidence>
<reference evidence="6" key="2">
    <citation type="submission" date="2018-02" db="UniProtKB">
        <authorList>
            <consortium name="EnsemblPlants"/>
        </authorList>
    </citation>
    <scope>IDENTIFICATION</scope>
    <source>
        <strain evidence="6">Williams 82</strain>
    </source>
</reference>
<keyword evidence="1" id="KW-0238">DNA-binding</keyword>
<evidence type="ECO:0000256" key="1">
    <source>
        <dbReference type="ARBA" id="ARBA00023125"/>
    </source>
</evidence>
<feature type="domain" description="hAT-like transposase RNase-H fold" evidence="4">
    <location>
        <begin position="450"/>
        <end position="550"/>
    </location>
</feature>
<dbReference type="SUPFAM" id="SSF140996">
    <property type="entry name" value="Hermes dimerisation domain"/>
    <property type="match status" value="2"/>
</dbReference>
<evidence type="ECO:0000259" key="4">
    <source>
        <dbReference type="Pfam" id="PF14372"/>
    </source>
</evidence>
<name>K7L5S9_SOYBN</name>
<dbReference type="EMBL" id="CM000841">
    <property type="protein sequence ID" value="KRH42563.1"/>
    <property type="molecule type" value="Genomic_DNA"/>
</dbReference>